<gene>
    <name evidence="3" type="ORF">CW751_07455</name>
</gene>
<dbReference type="InterPro" id="IPR008135">
    <property type="entry name" value="Competence-induced_CinA"/>
</dbReference>
<dbReference type="OrthoDB" id="9801454at2"/>
<evidence type="ECO:0000313" key="3">
    <source>
        <dbReference type="EMBL" id="PKR80994.1"/>
    </source>
</evidence>
<accession>A0A2I0R339</accession>
<comment type="caution">
    <text evidence="3">The sequence shown here is derived from an EMBL/GenBank/DDBJ whole genome shotgun (WGS) entry which is preliminary data.</text>
</comment>
<keyword evidence="4" id="KW-1185">Reference proteome</keyword>
<sequence>MKAGVINIGDELLIGQTVNTNLTWLGKNLGDVGISIYKSTTILDEEDEIIAALDDYMQEADLIIITGGLGPTNDDITKETLTQYFETELVLNQQVLARIESYFSAMQKEMLPSNVQQAMLPKDALVIDNQHGTASGMWFERNGKVIISLPGVPYEMKALVIEEIIPRLKSSYGIKGKYHQTIMLQGIGESFLAEKIHDWEQRIYEDQLHLAYLPSTGLIKLRLTADKGIEDAAKINRYFKELEHRFPEYVYGYNEANIFNEVGKLFIARNLTLGTVESCTGGGIANAFIQFPGTSSFF</sequence>
<organism evidence="3 4">
    <name type="scientific">Brumimicrobium salinarum</name>
    <dbReference type="NCBI Taxonomy" id="2058658"/>
    <lineage>
        <taxon>Bacteria</taxon>
        <taxon>Pseudomonadati</taxon>
        <taxon>Bacteroidota</taxon>
        <taxon>Flavobacteriia</taxon>
        <taxon>Flavobacteriales</taxon>
        <taxon>Crocinitomicaceae</taxon>
        <taxon>Brumimicrobium</taxon>
    </lineage>
</organism>
<feature type="domain" description="MoaB/Mog" evidence="2">
    <location>
        <begin position="4"/>
        <end position="171"/>
    </location>
</feature>
<dbReference type="NCBIfam" id="TIGR00177">
    <property type="entry name" value="molyb_syn"/>
    <property type="match status" value="1"/>
</dbReference>
<protein>
    <recommendedName>
        <fullName evidence="1">CinA-like protein</fullName>
    </recommendedName>
</protein>
<dbReference type="HAMAP" id="MF_00226_B">
    <property type="entry name" value="CinA_B"/>
    <property type="match status" value="1"/>
</dbReference>
<dbReference type="PANTHER" id="PTHR13939">
    <property type="entry name" value="NICOTINAMIDE-NUCLEOTIDE AMIDOHYDROLASE PNCC"/>
    <property type="match status" value="1"/>
</dbReference>
<dbReference type="PANTHER" id="PTHR13939:SF0">
    <property type="entry name" value="NMN AMIDOHYDROLASE-LIKE PROTEIN YFAY"/>
    <property type="match status" value="1"/>
</dbReference>
<dbReference type="CDD" id="cd00885">
    <property type="entry name" value="cinA"/>
    <property type="match status" value="1"/>
</dbReference>
<dbReference type="Gene3D" id="3.90.950.20">
    <property type="entry name" value="CinA-like"/>
    <property type="match status" value="1"/>
</dbReference>
<dbReference type="InterPro" id="IPR041424">
    <property type="entry name" value="CinA_KH"/>
</dbReference>
<dbReference type="InterPro" id="IPR050101">
    <property type="entry name" value="CinA"/>
</dbReference>
<dbReference type="Gene3D" id="3.30.70.2860">
    <property type="match status" value="1"/>
</dbReference>
<evidence type="ECO:0000313" key="4">
    <source>
        <dbReference type="Proteomes" id="UP000236654"/>
    </source>
</evidence>
<comment type="similarity">
    <text evidence="1">Belongs to the CinA family.</text>
</comment>
<dbReference type="Pfam" id="PF18146">
    <property type="entry name" value="CinA_KH"/>
    <property type="match status" value="1"/>
</dbReference>
<dbReference type="InterPro" id="IPR036653">
    <property type="entry name" value="CinA-like_C"/>
</dbReference>
<dbReference type="SUPFAM" id="SSF53218">
    <property type="entry name" value="Molybdenum cofactor biosynthesis proteins"/>
    <property type="match status" value="1"/>
</dbReference>
<dbReference type="Pfam" id="PF02464">
    <property type="entry name" value="CinA"/>
    <property type="match status" value="1"/>
</dbReference>
<proteinExistence type="inferred from homology"/>
<dbReference type="SMART" id="SM00852">
    <property type="entry name" value="MoCF_biosynth"/>
    <property type="match status" value="1"/>
</dbReference>
<reference evidence="3 4" key="1">
    <citation type="submission" date="2017-12" db="EMBL/GenBank/DDBJ databases">
        <title>The draft genome sequence of Brumimicrobium saltpan LHR20.</title>
        <authorList>
            <person name="Do Z.-J."/>
            <person name="Luo H.-R."/>
        </authorList>
    </citation>
    <scope>NUCLEOTIDE SEQUENCE [LARGE SCALE GENOMIC DNA]</scope>
    <source>
        <strain evidence="3 4">LHR20</strain>
    </source>
</reference>
<evidence type="ECO:0000256" key="1">
    <source>
        <dbReference type="HAMAP-Rule" id="MF_00226"/>
    </source>
</evidence>
<dbReference type="InterPro" id="IPR008136">
    <property type="entry name" value="CinA_C"/>
</dbReference>
<dbReference type="InterPro" id="IPR001453">
    <property type="entry name" value="MoaB/Mog_dom"/>
</dbReference>
<evidence type="ECO:0000259" key="2">
    <source>
        <dbReference type="SMART" id="SM00852"/>
    </source>
</evidence>
<dbReference type="AlphaFoldDB" id="A0A2I0R339"/>
<dbReference type="Gene3D" id="3.40.980.10">
    <property type="entry name" value="MoaB/Mog-like domain"/>
    <property type="match status" value="1"/>
</dbReference>
<dbReference type="SUPFAM" id="SSF142433">
    <property type="entry name" value="CinA-like"/>
    <property type="match status" value="1"/>
</dbReference>
<dbReference type="EMBL" id="PJNI01000007">
    <property type="protein sequence ID" value="PKR80994.1"/>
    <property type="molecule type" value="Genomic_DNA"/>
</dbReference>
<dbReference type="Proteomes" id="UP000236654">
    <property type="component" value="Unassembled WGS sequence"/>
</dbReference>
<dbReference type="Pfam" id="PF00994">
    <property type="entry name" value="MoCF_biosynth"/>
    <property type="match status" value="1"/>
</dbReference>
<name>A0A2I0R339_9FLAO</name>
<dbReference type="InterPro" id="IPR036425">
    <property type="entry name" value="MoaB/Mog-like_dom_sf"/>
</dbReference>